<dbReference type="GO" id="GO:0005886">
    <property type="term" value="C:plasma membrane"/>
    <property type="evidence" value="ECO:0007669"/>
    <property type="project" value="TreeGrafter"/>
</dbReference>
<sequence length="289" mass="32058">MGGSIVYGVQQLAKVHEIKGSLYGVHCAAYRTGNLVANVVASSDDSVWWDLGNPWMGGKSNIDSYMSDQIRLTNWFPTTRICCTILGPSFMTAANFVILGKVIERLGYQYSRLSPKLYTIVFVICDIVALVVQAVGGAKASLAVQLRNEDPEKGARIMVGGIIFQMAAITVYTLLAAEFLLRYHFDRPVRATMSPGSETTRSKPQLDTRITLMILGLSISTLFIYIRSIYRTIELLDGWTGPIITNQLYFDVLDGMPIVVAMYAINIFHPSFLLNHRVETGESGLEEKE</sequence>
<evidence type="ECO:0000256" key="5">
    <source>
        <dbReference type="SAM" id="Phobius"/>
    </source>
</evidence>
<dbReference type="Pfam" id="PF04479">
    <property type="entry name" value="RTA1"/>
    <property type="match status" value="1"/>
</dbReference>
<evidence type="ECO:0000256" key="2">
    <source>
        <dbReference type="ARBA" id="ARBA00022692"/>
    </source>
</evidence>
<evidence type="ECO:0000313" key="6">
    <source>
        <dbReference type="EMBL" id="CAE6521803.1"/>
    </source>
</evidence>
<dbReference type="InterPro" id="IPR007568">
    <property type="entry name" value="RTA1"/>
</dbReference>
<comment type="subcellular location">
    <subcellularLocation>
        <location evidence="1">Membrane</location>
        <topology evidence="1">Multi-pass membrane protein</topology>
    </subcellularLocation>
</comment>
<proteinExistence type="predicted"/>
<dbReference type="AlphaFoldDB" id="A0A8H3DDK0"/>
<feature type="transmembrane region" description="Helical" evidence="5">
    <location>
        <begin position="157"/>
        <end position="181"/>
    </location>
</feature>
<evidence type="ECO:0000256" key="4">
    <source>
        <dbReference type="ARBA" id="ARBA00023136"/>
    </source>
</evidence>
<reference evidence="6" key="1">
    <citation type="submission" date="2021-01" db="EMBL/GenBank/DDBJ databases">
        <authorList>
            <person name="Kaushik A."/>
        </authorList>
    </citation>
    <scope>NUCLEOTIDE SEQUENCE</scope>
    <source>
        <strain evidence="6">AG6-10EEA</strain>
    </source>
</reference>
<name>A0A8H3DDK0_9AGAM</name>
<dbReference type="PANTHER" id="PTHR31465:SF9">
    <property type="entry name" value="SPHINGOID LONG-CHAIN BASE TRANSPORTER RSB1"/>
    <property type="match status" value="1"/>
</dbReference>
<evidence type="ECO:0000256" key="3">
    <source>
        <dbReference type="ARBA" id="ARBA00022989"/>
    </source>
</evidence>
<dbReference type="GO" id="GO:0000324">
    <property type="term" value="C:fungal-type vacuole"/>
    <property type="evidence" value="ECO:0007669"/>
    <property type="project" value="TreeGrafter"/>
</dbReference>
<accession>A0A8H3DDK0</accession>
<evidence type="ECO:0000313" key="7">
    <source>
        <dbReference type="Proteomes" id="UP000663853"/>
    </source>
</evidence>
<keyword evidence="4 5" id="KW-0472">Membrane</keyword>
<gene>
    <name evidence="6" type="ORF">RDB_LOCUS150048</name>
</gene>
<feature type="transmembrane region" description="Helical" evidence="5">
    <location>
        <begin position="210"/>
        <end position="228"/>
    </location>
</feature>
<dbReference type="PANTHER" id="PTHR31465">
    <property type="entry name" value="PROTEIN RTA1-RELATED"/>
    <property type="match status" value="1"/>
</dbReference>
<comment type="caution">
    <text evidence="6">The sequence shown here is derived from an EMBL/GenBank/DDBJ whole genome shotgun (WGS) entry which is preliminary data.</text>
</comment>
<evidence type="ECO:0008006" key="8">
    <source>
        <dbReference type="Google" id="ProtNLM"/>
    </source>
</evidence>
<organism evidence="6 7">
    <name type="scientific">Rhizoctonia solani</name>
    <dbReference type="NCBI Taxonomy" id="456999"/>
    <lineage>
        <taxon>Eukaryota</taxon>
        <taxon>Fungi</taxon>
        <taxon>Dikarya</taxon>
        <taxon>Basidiomycota</taxon>
        <taxon>Agaricomycotina</taxon>
        <taxon>Agaricomycetes</taxon>
        <taxon>Cantharellales</taxon>
        <taxon>Ceratobasidiaceae</taxon>
        <taxon>Rhizoctonia</taxon>
    </lineage>
</organism>
<keyword evidence="3 5" id="KW-1133">Transmembrane helix</keyword>
<protein>
    <recommendedName>
        <fullName evidence="8">Sphingoid long-chain base transporter RSB1</fullName>
    </recommendedName>
</protein>
<dbReference type="Proteomes" id="UP000663853">
    <property type="component" value="Unassembled WGS sequence"/>
</dbReference>
<keyword evidence="2 5" id="KW-0812">Transmembrane</keyword>
<dbReference type="EMBL" id="CAJMXA010003887">
    <property type="protein sequence ID" value="CAE6521803.1"/>
    <property type="molecule type" value="Genomic_DNA"/>
</dbReference>
<feature type="transmembrane region" description="Helical" evidence="5">
    <location>
        <begin position="117"/>
        <end position="137"/>
    </location>
</feature>
<evidence type="ECO:0000256" key="1">
    <source>
        <dbReference type="ARBA" id="ARBA00004141"/>
    </source>
</evidence>